<evidence type="ECO:0000259" key="2">
    <source>
        <dbReference type="SMART" id="SM00852"/>
    </source>
</evidence>
<dbReference type="NCBIfam" id="TIGR00200">
    <property type="entry name" value="cinA_nterm"/>
    <property type="match status" value="1"/>
</dbReference>
<dbReference type="InterPro" id="IPR008136">
    <property type="entry name" value="CinA_C"/>
</dbReference>
<reference evidence="3 4" key="1">
    <citation type="submission" date="2019-08" db="EMBL/GenBank/DDBJ databases">
        <title>Whole genome sequencing of chitin degrading bacteria Chitinophaga pinensis YS16.</title>
        <authorList>
            <person name="Singh R.P."/>
            <person name="Manchanda G."/>
            <person name="Maurya I.K."/>
            <person name="Joshi N.K."/>
            <person name="Srivastava A.K."/>
        </authorList>
    </citation>
    <scope>NUCLEOTIDE SEQUENCE [LARGE SCALE GENOMIC DNA]</scope>
    <source>
        <strain evidence="3 4">YS-16</strain>
    </source>
</reference>
<dbReference type="PANTHER" id="PTHR13939">
    <property type="entry name" value="NICOTINAMIDE-NUCLEOTIDE AMIDOHYDROLASE PNCC"/>
    <property type="match status" value="1"/>
</dbReference>
<dbReference type="Gene3D" id="3.40.980.10">
    <property type="entry name" value="MoaB/Mog-like domain"/>
    <property type="match status" value="1"/>
</dbReference>
<dbReference type="PANTHER" id="PTHR13939:SF0">
    <property type="entry name" value="NMN AMIDOHYDROLASE-LIKE PROTEIN YFAY"/>
    <property type="match status" value="1"/>
</dbReference>
<dbReference type="InterPro" id="IPR050101">
    <property type="entry name" value="CinA"/>
</dbReference>
<dbReference type="Pfam" id="PF02464">
    <property type="entry name" value="CinA"/>
    <property type="match status" value="1"/>
</dbReference>
<name>A0A5C6LRY2_9BACT</name>
<dbReference type="SUPFAM" id="SSF142433">
    <property type="entry name" value="CinA-like"/>
    <property type="match status" value="1"/>
</dbReference>
<dbReference type="HAMAP" id="MF_00226_B">
    <property type="entry name" value="CinA_B"/>
    <property type="match status" value="1"/>
</dbReference>
<dbReference type="OrthoDB" id="9801454at2"/>
<dbReference type="Proteomes" id="UP000318815">
    <property type="component" value="Unassembled WGS sequence"/>
</dbReference>
<comment type="similarity">
    <text evidence="1">Belongs to the CinA family.</text>
</comment>
<accession>A0A5C6LRY2</accession>
<dbReference type="InterPro" id="IPR036653">
    <property type="entry name" value="CinA-like_C"/>
</dbReference>
<protein>
    <recommendedName>
        <fullName evidence="1">CinA-like protein</fullName>
    </recommendedName>
</protein>
<dbReference type="CDD" id="cd00885">
    <property type="entry name" value="cinA"/>
    <property type="match status" value="1"/>
</dbReference>
<dbReference type="PIRSF" id="PIRSF006728">
    <property type="entry name" value="CinA"/>
    <property type="match status" value="1"/>
</dbReference>
<dbReference type="InterPro" id="IPR041424">
    <property type="entry name" value="CinA_KH"/>
</dbReference>
<dbReference type="EMBL" id="VOHS01000010">
    <property type="protein sequence ID" value="TWW00205.1"/>
    <property type="molecule type" value="Genomic_DNA"/>
</dbReference>
<dbReference type="AlphaFoldDB" id="A0A5C6LRY2"/>
<dbReference type="SUPFAM" id="SSF53218">
    <property type="entry name" value="Molybdenum cofactor biosynthesis proteins"/>
    <property type="match status" value="1"/>
</dbReference>
<evidence type="ECO:0000313" key="4">
    <source>
        <dbReference type="Proteomes" id="UP000318815"/>
    </source>
</evidence>
<feature type="domain" description="MoaB/Mog" evidence="2">
    <location>
        <begin position="11"/>
        <end position="177"/>
    </location>
</feature>
<dbReference type="Gene3D" id="3.90.950.20">
    <property type="entry name" value="CinA-like"/>
    <property type="match status" value="1"/>
</dbReference>
<dbReference type="NCBIfam" id="TIGR00199">
    <property type="entry name" value="PncC_domain"/>
    <property type="match status" value="1"/>
</dbReference>
<proteinExistence type="inferred from homology"/>
<dbReference type="InterPro" id="IPR001453">
    <property type="entry name" value="MoaB/Mog_dom"/>
</dbReference>
<gene>
    <name evidence="3" type="ORF">FEF09_12770</name>
</gene>
<dbReference type="Pfam" id="PF00994">
    <property type="entry name" value="MoCF_biosynth"/>
    <property type="match status" value="1"/>
</dbReference>
<evidence type="ECO:0000313" key="3">
    <source>
        <dbReference type="EMBL" id="TWW00205.1"/>
    </source>
</evidence>
<dbReference type="Pfam" id="PF18146">
    <property type="entry name" value="CinA_KH"/>
    <property type="match status" value="1"/>
</dbReference>
<dbReference type="RefSeq" id="WP_146305468.1">
    <property type="nucleotide sequence ID" value="NZ_VOHS01000010.1"/>
</dbReference>
<organism evidence="3 4">
    <name type="scientific">Chitinophaga pinensis</name>
    <dbReference type="NCBI Taxonomy" id="79329"/>
    <lineage>
        <taxon>Bacteria</taxon>
        <taxon>Pseudomonadati</taxon>
        <taxon>Bacteroidota</taxon>
        <taxon>Chitinophagia</taxon>
        <taxon>Chitinophagales</taxon>
        <taxon>Chitinophagaceae</taxon>
        <taxon>Chitinophaga</taxon>
    </lineage>
</organism>
<dbReference type="InterPro" id="IPR036425">
    <property type="entry name" value="MoaB/Mog-like_dom_sf"/>
</dbReference>
<dbReference type="InterPro" id="IPR008135">
    <property type="entry name" value="Competence-induced_CinA"/>
</dbReference>
<keyword evidence="4" id="KW-1185">Reference proteome</keyword>
<sequence>MTIQADKVVASIITIGDELLIGQTIDTNSAWIAQQLNAMGIWVHRRVAIGDVREAILDALEKEGAVSDIVLITGGLGPTADDITKPVLCEYFGGTLVRDEITYRQVMEFFESRGLPALKRNEDQALVPDVATVLHNTRGTAPGMWFERDGKIYVSMPGVPHEMKGLMTDHVLPRLQEYFQTPAVVHQTLLTSGMGESFVAERLAHFESALPPHIKLAYLPSYGLLKLRLTSSGPDKLSTAAALSIYFHQMKEVLADITVYDQDLPMGEVLGTILKEKGKTVGTAESCTGGFIAHNITLVPGSSAWYKGSIVSYANEMKSSLLGVKPETLQANGAVSEAVVREMAKGALAQLKTDYIIAVSGIMGPDGGTPEKPVGTVWIAVGNAKELVTMKYHLRYDRLSNIQITATYAMNELRKLIV</sequence>
<evidence type="ECO:0000256" key="1">
    <source>
        <dbReference type="HAMAP-Rule" id="MF_00226"/>
    </source>
</evidence>
<dbReference type="SMART" id="SM00852">
    <property type="entry name" value="MoCF_biosynth"/>
    <property type="match status" value="1"/>
</dbReference>
<comment type="caution">
    <text evidence="3">The sequence shown here is derived from an EMBL/GenBank/DDBJ whole genome shotgun (WGS) entry which is preliminary data.</text>
</comment>